<reference evidence="7 9" key="2">
    <citation type="submission" date="2019-03" db="EMBL/GenBank/DDBJ databases">
        <title>Genomic Encyclopedia of Type Strains, Phase IV (KMG-IV): sequencing the most valuable type-strain genomes for metagenomic binning, comparative biology and taxonomic classification.</title>
        <authorList>
            <person name="Goeker M."/>
        </authorList>
    </citation>
    <scope>NUCLEOTIDE SEQUENCE [LARGE SCALE GENOMIC DNA]</scope>
    <source>
        <strain evidence="7 9">DSM 15264</strain>
    </source>
</reference>
<gene>
    <name evidence="6" type="ORF">C1702_13850</name>
    <name evidence="7" type="ORF">EV676_103336</name>
</gene>
<dbReference type="GO" id="GO:0006270">
    <property type="term" value="P:DNA replication initiation"/>
    <property type="evidence" value="ECO:0007669"/>
    <property type="project" value="UniProtKB-ARBA"/>
</dbReference>
<evidence type="ECO:0000256" key="1">
    <source>
        <dbReference type="ARBA" id="ARBA00003819"/>
    </source>
</evidence>
<dbReference type="PANTHER" id="PTHR33175:SF3">
    <property type="entry name" value="DNA-BINDING PROTEIN HU-BETA"/>
    <property type="match status" value="1"/>
</dbReference>
<dbReference type="PRINTS" id="PR01727">
    <property type="entry name" value="DNABINDINGHU"/>
</dbReference>
<dbReference type="PANTHER" id="PTHR33175">
    <property type="entry name" value="DNA-BINDING PROTEIN HU"/>
    <property type="match status" value="1"/>
</dbReference>
<dbReference type="Pfam" id="PF00216">
    <property type="entry name" value="Bac_DNA_binding"/>
    <property type="match status" value="1"/>
</dbReference>
<evidence type="ECO:0000256" key="3">
    <source>
        <dbReference type="ARBA" id="ARBA00023067"/>
    </source>
</evidence>
<dbReference type="SMART" id="SM00411">
    <property type="entry name" value="BHL"/>
    <property type="match status" value="1"/>
</dbReference>
<dbReference type="PROSITE" id="PS00045">
    <property type="entry name" value="HISTONE_LIKE"/>
    <property type="match status" value="1"/>
</dbReference>
<dbReference type="CDD" id="cd13831">
    <property type="entry name" value="HU"/>
    <property type="match status" value="1"/>
</dbReference>
<evidence type="ECO:0000256" key="2">
    <source>
        <dbReference type="ARBA" id="ARBA00010529"/>
    </source>
</evidence>
<dbReference type="SUPFAM" id="SSF47729">
    <property type="entry name" value="IHF-like DNA-binding proteins"/>
    <property type="match status" value="1"/>
</dbReference>
<keyword evidence="4 6" id="KW-0238">DNA-binding</keyword>
<keyword evidence="8" id="KW-1185">Reference proteome</keyword>
<dbReference type="InterPro" id="IPR020816">
    <property type="entry name" value="Histone-like_DNA-bd_CS"/>
</dbReference>
<dbReference type="GO" id="GO:1990103">
    <property type="term" value="C:DnaA-HU complex"/>
    <property type="evidence" value="ECO:0007669"/>
    <property type="project" value="UniProtKB-ARBA"/>
</dbReference>
<evidence type="ECO:0000256" key="4">
    <source>
        <dbReference type="ARBA" id="ARBA00023125"/>
    </source>
</evidence>
<dbReference type="GO" id="GO:0030261">
    <property type="term" value="P:chromosome condensation"/>
    <property type="evidence" value="ECO:0007669"/>
    <property type="project" value="UniProtKB-KW"/>
</dbReference>
<dbReference type="GO" id="GO:0006351">
    <property type="term" value="P:DNA-templated transcription"/>
    <property type="evidence" value="ECO:0007669"/>
    <property type="project" value="UniProtKB-ARBA"/>
</dbReference>
<reference evidence="6 8" key="1">
    <citation type="submission" date="2018-02" db="EMBL/GenBank/DDBJ databases">
        <title>Reclassifiation of [Polyangium] brachysporum DSM 7029 as Guopingzhaonella breviflexa gen. nov., sp. nov., a member of the family Comamonadaceae.</title>
        <authorList>
            <person name="Tang B."/>
        </authorList>
    </citation>
    <scope>NUCLEOTIDE SEQUENCE [LARGE SCALE GENOMIC DNA]</scope>
    <source>
        <strain evidence="6 8">DSM 15344</strain>
    </source>
</reference>
<evidence type="ECO:0000313" key="9">
    <source>
        <dbReference type="Proteomes" id="UP000294772"/>
    </source>
</evidence>
<dbReference type="OrthoDB" id="9799835at2"/>
<dbReference type="InterPro" id="IPR000119">
    <property type="entry name" value="Hist_DNA-bd"/>
</dbReference>
<dbReference type="GO" id="GO:0042802">
    <property type="term" value="F:identical protein binding"/>
    <property type="evidence" value="ECO:0007669"/>
    <property type="project" value="UniProtKB-ARBA"/>
</dbReference>
<comment type="function">
    <text evidence="1">Histone-like DNA-binding protein which is capable of wrapping DNA to stabilize it, and thus to prevent its denaturation under extreme environmental conditions.</text>
</comment>
<dbReference type="GO" id="GO:0005829">
    <property type="term" value="C:cytosol"/>
    <property type="evidence" value="ECO:0007669"/>
    <property type="project" value="TreeGrafter"/>
</dbReference>
<evidence type="ECO:0000256" key="5">
    <source>
        <dbReference type="RuleBase" id="RU003939"/>
    </source>
</evidence>
<accession>A0A2S5T284</accession>
<dbReference type="FunFam" id="4.10.520.10:FF:000001">
    <property type="entry name" value="DNA-binding protein HU"/>
    <property type="match status" value="1"/>
</dbReference>
<comment type="similarity">
    <text evidence="2 5">Belongs to the bacterial histone-like protein family.</text>
</comment>
<evidence type="ECO:0000313" key="7">
    <source>
        <dbReference type="EMBL" id="TCP08303.1"/>
    </source>
</evidence>
<organism evidence="6 8">
    <name type="scientific">Caldimonas thermodepolymerans</name>
    <dbReference type="NCBI Taxonomy" id="215580"/>
    <lineage>
        <taxon>Bacteria</taxon>
        <taxon>Pseudomonadati</taxon>
        <taxon>Pseudomonadota</taxon>
        <taxon>Betaproteobacteria</taxon>
        <taxon>Burkholderiales</taxon>
        <taxon>Sphaerotilaceae</taxon>
        <taxon>Caldimonas</taxon>
    </lineage>
</organism>
<dbReference type="Gene3D" id="4.10.520.10">
    <property type="entry name" value="IHF-like DNA-binding proteins"/>
    <property type="match status" value="1"/>
</dbReference>
<proteinExistence type="inferred from homology"/>
<dbReference type="GO" id="GO:0003677">
    <property type="term" value="F:DNA binding"/>
    <property type="evidence" value="ECO:0007669"/>
    <property type="project" value="UniProtKB-KW"/>
</dbReference>
<dbReference type="EMBL" id="PSNY01000015">
    <property type="protein sequence ID" value="PPE69125.1"/>
    <property type="molecule type" value="Genomic_DNA"/>
</dbReference>
<dbReference type="Proteomes" id="UP000239406">
    <property type="component" value="Unassembled WGS sequence"/>
</dbReference>
<dbReference type="GO" id="GO:0030527">
    <property type="term" value="F:structural constituent of chromatin"/>
    <property type="evidence" value="ECO:0007669"/>
    <property type="project" value="InterPro"/>
</dbReference>
<dbReference type="Proteomes" id="UP000294772">
    <property type="component" value="Unassembled WGS sequence"/>
</dbReference>
<protein>
    <submittedName>
        <fullName evidence="6 7">DNA-binding protein</fullName>
    </submittedName>
</protein>
<dbReference type="InterPro" id="IPR010992">
    <property type="entry name" value="IHF-like_DNA-bd_dom_sf"/>
</dbReference>
<evidence type="ECO:0000313" key="8">
    <source>
        <dbReference type="Proteomes" id="UP000239406"/>
    </source>
</evidence>
<keyword evidence="3" id="KW-0226">DNA condensation</keyword>
<comment type="caution">
    <text evidence="6">The sequence shown here is derived from an EMBL/GenBank/DDBJ whole genome shotgun (WGS) entry which is preliminary data.</text>
</comment>
<dbReference type="GO" id="GO:1990178">
    <property type="term" value="C:HU-DNA complex"/>
    <property type="evidence" value="ECO:0007669"/>
    <property type="project" value="UniProtKB-ARBA"/>
</dbReference>
<name>A0A2S5T284_9BURK</name>
<sequence>MNKAELVDAIAADADLSKAAAQRALDSFINNVTKALASGDTVSLIGFGSFSVTERQARTGRNPRTGEEITIEASQGVKFSAGASLKAAVQKKK</sequence>
<dbReference type="EMBL" id="SLXF01000003">
    <property type="protein sequence ID" value="TCP08303.1"/>
    <property type="molecule type" value="Genomic_DNA"/>
</dbReference>
<evidence type="ECO:0000313" key="6">
    <source>
        <dbReference type="EMBL" id="PPE69125.1"/>
    </source>
</evidence>
<dbReference type="AlphaFoldDB" id="A0A2S5T284"/>